<feature type="compositionally biased region" description="Gly residues" evidence="8">
    <location>
        <begin position="1"/>
        <end position="15"/>
    </location>
</feature>
<dbReference type="PANTHER" id="PTHR13437">
    <property type="entry name" value="NUCLEOPORIN P58/P45 NUCLEOPORIN-LIKE PROTEIN 1"/>
    <property type="match status" value="1"/>
</dbReference>
<dbReference type="GO" id="GO:0005643">
    <property type="term" value="C:nuclear pore"/>
    <property type="evidence" value="ECO:0007669"/>
    <property type="project" value="UniProtKB-SubCell"/>
</dbReference>
<keyword evidence="2" id="KW-0813">Transport</keyword>
<comment type="caution">
    <text evidence="9">The sequence shown here is derived from an EMBL/GenBank/DDBJ whole genome shotgun (WGS) entry which is preliminary data.</text>
</comment>
<dbReference type="GO" id="GO:0015031">
    <property type="term" value="P:protein transport"/>
    <property type="evidence" value="ECO:0007669"/>
    <property type="project" value="UniProtKB-KW"/>
</dbReference>
<gene>
    <name evidence="9" type="ORF">PYX00_005992</name>
</gene>
<keyword evidence="3" id="KW-0509">mRNA transport</keyword>
<dbReference type="EMBL" id="JARGDH010000003">
    <property type="protein sequence ID" value="KAL0273283.1"/>
    <property type="molecule type" value="Genomic_DNA"/>
</dbReference>
<evidence type="ECO:0000256" key="2">
    <source>
        <dbReference type="ARBA" id="ARBA00022448"/>
    </source>
</evidence>
<reference evidence="9" key="1">
    <citation type="journal article" date="2024" name="Gigascience">
        <title>Chromosome-level genome of the poultry shaft louse Menopon gallinae provides insight into the host-switching and adaptive evolution of parasitic lice.</title>
        <authorList>
            <person name="Xu Y."/>
            <person name="Ma L."/>
            <person name="Liu S."/>
            <person name="Liang Y."/>
            <person name="Liu Q."/>
            <person name="He Z."/>
            <person name="Tian L."/>
            <person name="Duan Y."/>
            <person name="Cai W."/>
            <person name="Li H."/>
            <person name="Song F."/>
        </authorList>
    </citation>
    <scope>NUCLEOTIDE SEQUENCE</scope>
    <source>
        <strain evidence="9">Cailab_2023a</strain>
    </source>
</reference>
<evidence type="ECO:0000256" key="1">
    <source>
        <dbReference type="ARBA" id="ARBA00004567"/>
    </source>
</evidence>
<dbReference type="InterPro" id="IPR024882">
    <property type="entry name" value="NUP58/p45/49"/>
</dbReference>
<protein>
    <recommendedName>
        <fullName evidence="10">Nucleoporin p58/p45</fullName>
    </recommendedName>
</protein>
<feature type="region of interest" description="Disordered" evidence="8">
    <location>
        <begin position="516"/>
        <end position="555"/>
    </location>
</feature>
<proteinExistence type="predicted"/>
<dbReference type="GO" id="GO:0008139">
    <property type="term" value="F:nuclear localization sequence binding"/>
    <property type="evidence" value="ECO:0007669"/>
    <property type="project" value="InterPro"/>
</dbReference>
<evidence type="ECO:0008006" key="10">
    <source>
        <dbReference type="Google" id="ProtNLM"/>
    </source>
</evidence>
<evidence type="ECO:0000256" key="6">
    <source>
        <dbReference type="ARBA" id="ARBA00023132"/>
    </source>
</evidence>
<dbReference type="AlphaFoldDB" id="A0AAW2HUM0"/>
<evidence type="ECO:0000256" key="4">
    <source>
        <dbReference type="ARBA" id="ARBA00022927"/>
    </source>
</evidence>
<dbReference type="PANTHER" id="PTHR13437:SF2">
    <property type="entry name" value="NUCLEOPORIN P58_P45"/>
    <property type="match status" value="1"/>
</dbReference>
<dbReference type="GO" id="GO:0051028">
    <property type="term" value="P:mRNA transport"/>
    <property type="evidence" value="ECO:0007669"/>
    <property type="project" value="UniProtKB-KW"/>
</dbReference>
<name>A0AAW2HUM0_9NEOP</name>
<comment type="subcellular location">
    <subcellularLocation>
        <location evidence="1">Nucleus</location>
        <location evidence="1">Nuclear pore complex</location>
    </subcellularLocation>
</comment>
<keyword evidence="6" id="KW-0906">Nuclear pore complex</keyword>
<evidence type="ECO:0000256" key="5">
    <source>
        <dbReference type="ARBA" id="ARBA00023010"/>
    </source>
</evidence>
<evidence type="ECO:0000256" key="3">
    <source>
        <dbReference type="ARBA" id="ARBA00022816"/>
    </source>
</evidence>
<feature type="compositionally biased region" description="Polar residues" evidence="8">
    <location>
        <begin position="516"/>
        <end position="547"/>
    </location>
</feature>
<evidence type="ECO:0000256" key="7">
    <source>
        <dbReference type="ARBA" id="ARBA00023242"/>
    </source>
</evidence>
<keyword evidence="7" id="KW-0539">Nucleus</keyword>
<dbReference type="Pfam" id="PF15967">
    <property type="entry name" value="Nucleoporin_FG2"/>
    <property type="match status" value="1"/>
</dbReference>
<dbReference type="Gene3D" id="6.10.140.1350">
    <property type="match status" value="1"/>
</dbReference>
<accession>A0AAW2HUM0</accession>
<keyword evidence="4" id="KW-0653">Protein transport</keyword>
<evidence type="ECO:0000256" key="8">
    <source>
        <dbReference type="SAM" id="MobiDB-lite"/>
    </source>
</evidence>
<keyword evidence="5" id="KW-0811">Translocation</keyword>
<feature type="region of interest" description="Disordered" evidence="8">
    <location>
        <begin position="1"/>
        <end position="30"/>
    </location>
</feature>
<sequence length="555" mass="57852">MSGFGGFGTTPGGLFGAKPPDQTPASTATGLTFGSTAFGTPATAAPTFGSTLFGTSSASTPFGAGTSTFTNPATGAAPATGFTFGTPSTGTLGTPTFGAPVTSTATLGTNLNFNLPKTTASTFSTPLTTTTTTASFTFGQQNQTTTPSLSFGLGQATTATTSQTTGFTFSQQPATSLSFGAPKTTANFSFGTTSTFSTPQTSTTFRFTTPATTTTATTGLTLGGTTDASKVGTPGLGGVDKSQLNQGLSGGGTIEPKQVKDNVLPDQILQTLNDFQNFTKQQKSISVEISHGSSKPLKKVQEDTDVMESLLAMITSGLTRNALAVDKLKTETAQGLHQAEMAQRNHETPPGLDYDSTAPAEYFNDLVTKFETDTMRLRVQIEASEKHLRSLTQSNTISPQELTLAMRRLHETLVVLAARVQTLHTTVQSQKEQYRNLRRVYLKDDSAIFDKDADHQHGRKQTIFSLHSLTGPTPFSETTGSARPLNLDGLAMLAGTTATPIISTAASQGWMSPLSASGGTSSMLPGSGGLQTSQPSDATGFQLSKPPTGSKRNKR</sequence>
<dbReference type="GO" id="GO:0017056">
    <property type="term" value="F:structural constituent of nuclear pore"/>
    <property type="evidence" value="ECO:0007669"/>
    <property type="project" value="InterPro"/>
</dbReference>
<organism evidence="9">
    <name type="scientific">Menopon gallinae</name>
    <name type="common">poultry shaft louse</name>
    <dbReference type="NCBI Taxonomy" id="328185"/>
    <lineage>
        <taxon>Eukaryota</taxon>
        <taxon>Metazoa</taxon>
        <taxon>Ecdysozoa</taxon>
        <taxon>Arthropoda</taxon>
        <taxon>Hexapoda</taxon>
        <taxon>Insecta</taxon>
        <taxon>Pterygota</taxon>
        <taxon>Neoptera</taxon>
        <taxon>Paraneoptera</taxon>
        <taxon>Psocodea</taxon>
        <taxon>Troctomorpha</taxon>
        <taxon>Phthiraptera</taxon>
        <taxon>Amblycera</taxon>
        <taxon>Menoponidae</taxon>
        <taxon>Menopon</taxon>
    </lineage>
</organism>
<evidence type="ECO:0000313" key="9">
    <source>
        <dbReference type="EMBL" id="KAL0273283.1"/>
    </source>
</evidence>